<dbReference type="KEGG" id="rgl:CS053_04845"/>
<dbReference type="GO" id="GO:0008360">
    <property type="term" value="P:regulation of cell shape"/>
    <property type="evidence" value="ECO:0007669"/>
    <property type="project" value="UniProtKB-KW"/>
</dbReference>
<dbReference type="Pfam" id="PF26298">
    <property type="entry name" value="MurL_epimerase_C"/>
    <property type="match status" value="1"/>
</dbReference>
<accession>A0A5B9E786</accession>
<sequence>MNVDRARDLRVSQTNAEQRLWHHLRNRRLQGWKFRRQQEIDRYIADFVCPDAGLIVELDGSQHGEQQAYDEIRTHKLQTMGYQVLRFWDNEALTNIEGVLEVILEALASPALTPTLSPEGRGSRACGVSRVTMTIQPRLTQVFRFLHARYADGVAELAYAFDDGEPLVERIRFPNAPAVPAARQGAFDAALKLLHLVAGVSYYKAGVPPKIELADGPLDGATAHLVEALYLHGLAEFAYRNGLDLRGRINFPRSTISPSPLLGEGRGEGSTSPGVEKNAAPVLGLPKRTLVPIGGGKDSLVAVEAIKAIGGEATAVWIGNSPLIAACAERTGLPMLNIQRELAPELFELNRLGAWNGHIPVTAVNSAILAVAAILYGYDSITFANERSASAATLEYEGQQVNHQWSKGYAFEQLLGDWLHSHVAADLDYCSLLRPYSELAITRAFAKLTPYFDAFSSCNRNFRILGPKPADRWCGQCPKCHFVFLALAPFLPKPRLLSIFGRNLLDDESQAAGFDALLEYQDHKPFECVGEGAEARAAMYTLSQRPEWQEDALVARFRDEILPQLDAAQLALEPWLEPSAEHRVPARLQAALKAIDA</sequence>
<name>A0A5B9E786_9GAMM</name>
<keyword evidence="1" id="KW-0131">Cell cycle</keyword>
<dbReference type="Gene3D" id="3.40.960.10">
    <property type="entry name" value="VSR Endonuclease"/>
    <property type="match status" value="1"/>
</dbReference>
<comment type="function">
    <text evidence="1">Cell wall formation. Catalyzes epimerization of the terminal L-glutamate in UDP-N-acetyl-alpha-D-muramoyl-L-alanyl-L-glutamate.</text>
</comment>
<dbReference type="PANTHER" id="PTHR38590">
    <property type="entry name" value="BLL0828 PROTEIN"/>
    <property type="match status" value="1"/>
</dbReference>
<dbReference type="InterPro" id="IPR011335">
    <property type="entry name" value="Restrct_endonuc-II-like"/>
</dbReference>
<dbReference type="NCBIfam" id="NF041275">
    <property type="entry name" value="MurL_Xanthmoales"/>
    <property type="match status" value="1"/>
</dbReference>
<dbReference type="SUPFAM" id="SSF52980">
    <property type="entry name" value="Restriction endonuclease-like"/>
    <property type="match status" value="1"/>
</dbReference>
<dbReference type="InterPro" id="IPR047216">
    <property type="entry name" value="Endonuclease_DUF559_bact"/>
</dbReference>
<dbReference type="GO" id="GO:0051301">
    <property type="term" value="P:cell division"/>
    <property type="evidence" value="ECO:0007669"/>
    <property type="project" value="UniProtKB-KW"/>
</dbReference>
<feature type="domain" description="MurL C-terminal" evidence="4">
    <location>
        <begin position="455"/>
        <end position="565"/>
    </location>
</feature>
<dbReference type="InterPro" id="IPR058741">
    <property type="entry name" value="MurL_C"/>
</dbReference>
<evidence type="ECO:0000256" key="1">
    <source>
        <dbReference type="HAMAP-Rule" id="MF_02209"/>
    </source>
</evidence>
<gene>
    <name evidence="1" type="primary">murL</name>
    <name evidence="6" type="ORF">CS053_04845</name>
</gene>
<dbReference type="EC" id="5.1.1.23" evidence="1"/>
<evidence type="ECO:0000313" key="7">
    <source>
        <dbReference type="Proteomes" id="UP000321807"/>
    </source>
</evidence>
<evidence type="ECO:0000259" key="5">
    <source>
        <dbReference type="Pfam" id="PF26299"/>
    </source>
</evidence>
<keyword evidence="1" id="KW-0961">Cell wall biogenesis/degradation</keyword>
<dbReference type="InterPro" id="IPR058740">
    <property type="entry name" value="MurL_N"/>
</dbReference>
<proteinExistence type="inferred from homology"/>
<evidence type="ECO:0000259" key="3">
    <source>
        <dbReference type="Pfam" id="PF04480"/>
    </source>
</evidence>
<feature type="domain" description="MurL N-terminal" evidence="5">
    <location>
        <begin position="137"/>
        <end position="432"/>
    </location>
</feature>
<feature type="domain" description="DUF559" evidence="3">
    <location>
        <begin position="4"/>
        <end position="107"/>
    </location>
</feature>
<dbReference type="AlphaFoldDB" id="A0A5B9E786"/>
<protein>
    <recommendedName>
        <fullName evidence="1">UDP-N-acetyl-alpha-D-muramoyl-L-alanyl-L-glutamate epimerase</fullName>
        <ecNumber evidence="1">5.1.1.23</ecNumber>
    </recommendedName>
    <alternativeName>
        <fullName evidence="1">UDP-MurNAc-L-Ala-L-Glu epimerase</fullName>
    </alternativeName>
</protein>
<dbReference type="GO" id="GO:0071555">
    <property type="term" value="P:cell wall organization"/>
    <property type="evidence" value="ECO:0007669"/>
    <property type="project" value="UniProtKB-KW"/>
</dbReference>
<dbReference type="UniPathway" id="UPA00219"/>
<keyword evidence="1" id="KW-0413">Isomerase</keyword>
<comment type="pathway">
    <text evidence="1">Cell wall biogenesis; peptidoglycan biosynthesis.</text>
</comment>
<reference evidence="6 7" key="1">
    <citation type="submission" date="2019-08" db="EMBL/GenBank/DDBJ databases">
        <title>Complete genome sequence of Rhodanobacter glycinis strain T01E-68 isolated from tomato root.</title>
        <authorList>
            <person name="Weon H.-Y."/>
            <person name="Lee S.A."/>
        </authorList>
    </citation>
    <scope>NUCLEOTIDE SEQUENCE [LARGE SCALE GENOMIC DNA]</scope>
    <source>
        <strain evidence="6 7">T01E-68</strain>
    </source>
</reference>
<comment type="catalytic activity">
    <reaction evidence="1">
        <text>UDP-N-acetyl-alpha-D-muramoyl-L-alanyl-L-glutamate + ATP + H2O = UDP-N-acetyl-alpha-D-muramoyl-L-alanyl-D-glutamate + AMP + diphosphate + H(+)</text>
        <dbReference type="Rhea" id="RHEA:58812"/>
        <dbReference type="ChEBI" id="CHEBI:15377"/>
        <dbReference type="ChEBI" id="CHEBI:15378"/>
        <dbReference type="ChEBI" id="CHEBI:30616"/>
        <dbReference type="ChEBI" id="CHEBI:33019"/>
        <dbReference type="ChEBI" id="CHEBI:83900"/>
        <dbReference type="ChEBI" id="CHEBI:142725"/>
        <dbReference type="ChEBI" id="CHEBI:456215"/>
        <dbReference type="EC" id="5.1.1.23"/>
    </reaction>
</comment>
<evidence type="ECO:0000259" key="4">
    <source>
        <dbReference type="Pfam" id="PF26298"/>
    </source>
</evidence>
<keyword evidence="1" id="KW-0573">Peptidoglycan synthesis</keyword>
<keyword evidence="1" id="KW-0133">Cell shape</keyword>
<organism evidence="6 7">
    <name type="scientific">Rhodanobacter glycinis</name>
    <dbReference type="NCBI Taxonomy" id="582702"/>
    <lineage>
        <taxon>Bacteria</taxon>
        <taxon>Pseudomonadati</taxon>
        <taxon>Pseudomonadota</taxon>
        <taxon>Gammaproteobacteria</taxon>
        <taxon>Lysobacterales</taxon>
        <taxon>Rhodanobacteraceae</taxon>
        <taxon>Rhodanobacter</taxon>
    </lineage>
</organism>
<dbReference type="HAMAP" id="MF_02209">
    <property type="entry name" value="MurL"/>
    <property type="match status" value="1"/>
</dbReference>
<evidence type="ECO:0000313" key="6">
    <source>
        <dbReference type="EMBL" id="QEE26321.1"/>
    </source>
</evidence>
<dbReference type="Proteomes" id="UP000321807">
    <property type="component" value="Chromosome"/>
</dbReference>
<evidence type="ECO:0000256" key="2">
    <source>
        <dbReference type="SAM" id="MobiDB-lite"/>
    </source>
</evidence>
<feature type="region of interest" description="Disordered" evidence="2">
    <location>
        <begin position="260"/>
        <end position="279"/>
    </location>
</feature>
<dbReference type="GO" id="GO:0005737">
    <property type="term" value="C:cytoplasm"/>
    <property type="evidence" value="ECO:0007669"/>
    <property type="project" value="UniProtKB-UniRule"/>
</dbReference>
<dbReference type="InterPro" id="IPR043689">
    <property type="entry name" value="MurL"/>
</dbReference>
<dbReference type="GO" id="GO:0016855">
    <property type="term" value="F:racemase and epimerase activity, acting on amino acids and derivatives"/>
    <property type="evidence" value="ECO:0007669"/>
    <property type="project" value="UniProtKB-UniRule"/>
</dbReference>
<dbReference type="CDD" id="cd01038">
    <property type="entry name" value="Endonuclease_DUF559"/>
    <property type="match status" value="1"/>
</dbReference>
<keyword evidence="1" id="KW-0132">Cell division</keyword>
<dbReference type="Pfam" id="PF26299">
    <property type="entry name" value="MurL_N"/>
    <property type="match status" value="1"/>
</dbReference>
<dbReference type="Pfam" id="PF04480">
    <property type="entry name" value="DUF559"/>
    <property type="match status" value="1"/>
</dbReference>
<dbReference type="InterPro" id="IPR007569">
    <property type="entry name" value="DUF559"/>
</dbReference>
<dbReference type="GO" id="GO:0009252">
    <property type="term" value="P:peptidoglycan biosynthetic process"/>
    <property type="evidence" value="ECO:0007669"/>
    <property type="project" value="UniProtKB-UniRule"/>
</dbReference>
<comment type="similarity">
    <text evidence="1">Belongs to the MurL family.</text>
</comment>
<dbReference type="PANTHER" id="PTHR38590:SF1">
    <property type="entry name" value="BLL0828 PROTEIN"/>
    <property type="match status" value="1"/>
</dbReference>
<dbReference type="InterPro" id="IPR053538">
    <property type="entry name" value="MurL_epimerase"/>
</dbReference>
<dbReference type="EMBL" id="CP042807">
    <property type="protein sequence ID" value="QEE26321.1"/>
    <property type="molecule type" value="Genomic_DNA"/>
</dbReference>